<accession>A0A9N9X911</accession>
<reference evidence="7" key="1">
    <citation type="submission" date="2022-01" db="EMBL/GenBank/DDBJ databases">
        <authorList>
            <person name="King R."/>
        </authorList>
    </citation>
    <scope>NUCLEOTIDE SEQUENCE</scope>
</reference>
<dbReference type="Gene3D" id="1.20.1250.20">
    <property type="entry name" value="MFS general substrate transporter like domains"/>
    <property type="match status" value="1"/>
</dbReference>
<feature type="transmembrane region" description="Helical" evidence="5">
    <location>
        <begin position="39"/>
        <end position="61"/>
    </location>
</feature>
<keyword evidence="3 5" id="KW-1133">Transmembrane helix</keyword>
<keyword evidence="8" id="KW-1185">Reference proteome</keyword>
<dbReference type="PROSITE" id="PS50850">
    <property type="entry name" value="MFS"/>
    <property type="match status" value="1"/>
</dbReference>
<dbReference type="GO" id="GO:0016020">
    <property type="term" value="C:membrane"/>
    <property type="evidence" value="ECO:0007669"/>
    <property type="project" value="UniProtKB-SubCell"/>
</dbReference>
<dbReference type="EMBL" id="OU898278">
    <property type="protein sequence ID" value="CAG9832163.1"/>
    <property type="molecule type" value="Genomic_DNA"/>
</dbReference>
<proteinExistence type="predicted"/>
<feature type="domain" description="Major facilitator superfamily (MFS) profile" evidence="6">
    <location>
        <begin position="44"/>
        <end position="240"/>
    </location>
</feature>
<evidence type="ECO:0000256" key="4">
    <source>
        <dbReference type="ARBA" id="ARBA00023136"/>
    </source>
</evidence>
<dbReference type="InterPro" id="IPR050549">
    <property type="entry name" value="MFS_Trehalose_Transporter"/>
</dbReference>
<sequence length="240" mass="27003">MDDGKGYTPILGKNVFQEVKYSPIELNQAKDEIKRPDTLFLYFTVMTVMLTALVCGSTLGWTSPAIVKLESNDTNINPLGRPITSYELSKFMGVGGILSLVISIFLPKLADLIGRKMSIFWMTVIMFIGIIGLAFSKNVDVMTAFSVVLGTAVNGLFSMMSMYLTEICEDHNRAKFICLMSVFIPVGELVTFIIGPMFSYKIFTIIMAVPLIHLWYYSFLLLRAQFIAYITEEKKSVYKQ</sequence>
<dbReference type="SUPFAM" id="SSF103473">
    <property type="entry name" value="MFS general substrate transporter"/>
    <property type="match status" value="1"/>
</dbReference>
<keyword evidence="4 5" id="KW-0472">Membrane</keyword>
<dbReference type="InterPro" id="IPR036259">
    <property type="entry name" value="MFS_trans_sf"/>
</dbReference>
<dbReference type="AlphaFoldDB" id="A0A9N9X911"/>
<dbReference type="OrthoDB" id="6696619at2759"/>
<evidence type="ECO:0000259" key="6">
    <source>
        <dbReference type="PROSITE" id="PS50850"/>
    </source>
</evidence>
<feature type="transmembrane region" description="Helical" evidence="5">
    <location>
        <begin position="200"/>
        <end position="222"/>
    </location>
</feature>
<gene>
    <name evidence="7" type="ORF">DIABBA_LOCUS5691</name>
</gene>
<keyword evidence="2 5" id="KW-0812">Transmembrane</keyword>
<feature type="transmembrane region" description="Helical" evidence="5">
    <location>
        <begin position="88"/>
        <end position="106"/>
    </location>
</feature>
<evidence type="ECO:0000256" key="5">
    <source>
        <dbReference type="SAM" id="Phobius"/>
    </source>
</evidence>
<dbReference type="PANTHER" id="PTHR48021:SF47">
    <property type="entry name" value="GH17672P"/>
    <property type="match status" value="1"/>
</dbReference>
<protein>
    <recommendedName>
        <fullName evidence="6">Major facilitator superfamily (MFS) profile domain-containing protein</fullName>
    </recommendedName>
</protein>
<dbReference type="InterPro" id="IPR020846">
    <property type="entry name" value="MFS_dom"/>
</dbReference>
<feature type="transmembrane region" description="Helical" evidence="5">
    <location>
        <begin position="176"/>
        <end position="194"/>
    </location>
</feature>
<evidence type="ECO:0000313" key="8">
    <source>
        <dbReference type="Proteomes" id="UP001153709"/>
    </source>
</evidence>
<organism evidence="7 8">
    <name type="scientific">Diabrotica balteata</name>
    <name type="common">Banded cucumber beetle</name>
    <dbReference type="NCBI Taxonomy" id="107213"/>
    <lineage>
        <taxon>Eukaryota</taxon>
        <taxon>Metazoa</taxon>
        <taxon>Ecdysozoa</taxon>
        <taxon>Arthropoda</taxon>
        <taxon>Hexapoda</taxon>
        <taxon>Insecta</taxon>
        <taxon>Pterygota</taxon>
        <taxon>Neoptera</taxon>
        <taxon>Endopterygota</taxon>
        <taxon>Coleoptera</taxon>
        <taxon>Polyphaga</taxon>
        <taxon>Cucujiformia</taxon>
        <taxon>Chrysomeloidea</taxon>
        <taxon>Chrysomelidae</taxon>
        <taxon>Galerucinae</taxon>
        <taxon>Diabroticina</taxon>
        <taxon>Diabroticites</taxon>
        <taxon>Diabrotica</taxon>
    </lineage>
</organism>
<evidence type="ECO:0000256" key="3">
    <source>
        <dbReference type="ARBA" id="ARBA00022989"/>
    </source>
</evidence>
<evidence type="ECO:0000256" key="2">
    <source>
        <dbReference type="ARBA" id="ARBA00022692"/>
    </source>
</evidence>
<feature type="transmembrane region" description="Helical" evidence="5">
    <location>
        <begin position="118"/>
        <end position="135"/>
    </location>
</feature>
<dbReference type="GO" id="GO:0022857">
    <property type="term" value="F:transmembrane transporter activity"/>
    <property type="evidence" value="ECO:0007669"/>
    <property type="project" value="InterPro"/>
</dbReference>
<evidence type="ECO:0000256" key="1">
    <source>
        <dbReference type="ARBA" id="ARBA00004141"/>
    </source>
</evidence>
<dbReference type="Proteomes" id="UP001153709">
    <property type="component" value="Chromosome 3"/>
</dbReference>
<dbReference type="InterPro" id="IPR005828">
    <property type="entry name" value="MFS_sugar_transport-like"/>
</dbReference>
<name>A0A9N9X911_DIABA</name>
<feature type="transmembrane region" description="Helical" evidence="5">
    <location>
        <begin position="141"/>
        <end position="164"/>
    </location>
</feature>
<comment type="subcellular location">
    <subcellularLocation>
        <location evidence="1">Membrane</location>
        <topology evidence="1">Multi-pass membrane protein</topology>
    </subcellularLocation>
</comment>
<evidence type="ECO:0000313" key="7">
    <source>
        <dbReference type="EMBL" id="CAG9832163.1"/>
    </source>
</evidence>
<dbReference type="PANTHER" id="PTHR48021">
    <property type="match status" value="1"/>
</dbReference>
<dbReference type="Pfam" id="PF00083">
    <property type="entry name" value="Sugar_tr"/>
    <property type="match status" value="1"/>
</dbReference>